<name>A0AAV4DAN0_9GAST</name>
<dbReference type="AlphaFoldDB" id="A0AAV4DAN0"/>
<proteinExistence type="predicted"/>
<feature type="non-terminal residue" evidence="1">
    <location>
        <position position="1"/>
    </location>
</feature>
<evidence type="ECO:0000313" key="1">
    <source>
        <dbReference type="EMBL" id="GFO41010.1"/>
    </source>
</evidence>
<organism evidence="1 2">
    <name type="scientific">Plakobranchus ocellatus</name>
    <dbReference type="NCBI Taxonomy" id="259542"/>
    <lineage>
        <taxon>Eukaryota</taxon>
        <taxon>Metazoa</taxon>
        <taxon>Spiralia</taxon>
        <taxon>Lophotrochozoa</taxon>
        <taxon>Mollusca</taxon>
        <taxon>Gastropoda</taxon>
        <taxon>Heterobranchia</taxon>
        <taxon>Euthyneura</taxon>
        <taxon>Panpulmonata</taxon>
        <taxon>Sacoglossa</taxon>
        <taxon>Placobranchoidea</taxon>
        <taxon>Plakobranchidae</taxon>
        <taxon>Plakobranchus</taxon>
    </lineage>
</organism>
<reference evidence="1 2" key="1">
    <citation type="journal article" date="2021" name="Elife">
        <title>Chloroplast acquisition without the gene transfer in kleptoplastic sea slugs, Plakobranchus ocellatus.</title>
        <authorList>
            <person name="Maeda T."/>
            <person name="Takahashi S."/>
            <person name="Yoshida T."/>
            <person name="Shimamura S."/>
            <person name="Takaki Y."/>
            <person name="Nagai Y."/>
            <person name="Toyoda A."/>
            <person name="Suzuki Y."/>
            <person name="Arimoto A."/>
            <person name="Ishii H."/>
            <person name="Satoh N."/>
            <person name="Nishiyama T."/>
            <person name="Hasebe M."/>
            <person name="Maruyama T."/>
            <person name="Minagawa J."/>
            <person name="Obokata J."/>
            <person name="Shigenobu S."/>
        </authorList>
    </citation>
    <scope>NUCLEOTIDE SEQUENCE [LARGE SCALE GENOMIC DNA]</scope>
</reference>
<gene>
    <name evidence="1" type="ORF">PoB_006751500</name>
</gene>
<sequence length="68" mass="7928">RDKKKSVKKKEKKRKRQETFGVFGLRAVLKIARRRGKSKFVLSSVFALVGSFSHFETGKDLKPSRQKY</sequence>
<protein>
    <submittedName>
        <fullName evidence="1">Uncharacterized protein</fullName>
    </submittedName>
</protein>
<accession>A0AAV4DAN0</accession>
<keyword evidence="2" id="KW-1185">Reference proteome</keyword>
<evidence type="ECO:0000313" key="2">
    <source>
        <dbReference type="Proteomes" id="UP000735302"/>
    </source>
</evidence>
<dbReference type="EMBL" id="BLXT01007646">
    <property type="protein sequence ID" value="GFO41010.1"/>
    <property type="molecule type" value="Genomic_DNA"/>
</dbReference>
<dbReference type="Proteomes" id="UP000735302">
    <property type="component" value="Unassembled WGS sequence"/>
</dbReference>
<comment type="caution">
    <text evidence="1">The sequence shown here is derived from an EMBL/GenBank/DDBJ whole genome shotgun (WGS) entry which is preliminary data.</text>
</comment>